<feature type="region of interest" description="Disordered" evidence="1">
    <location>
        <begin position="285"/>
        <end position="330"/>
    </location>
</feature>
<evidence type="ECO:0000313" key="3">
    <source>
        <dbReference type="Proteomes" id="UP000016931"/>
    </source>
</evidence>
<feature type="compositionally biased region" description="Basic and acidic residues" evidence="1">
    <location>
        <begin position="295"/>
        <end position="311"/>
    </location>
</feature>
<keyword evidence="3" id="KW-1185">Reference proteome</keyword>
<evidence type="ECO:0000313" key="2">
    <source>
        <dbReference type="EMBL" id="EMF09131.1"/>
    </source>
</evidence>
<reference evidence="2 3" key="1">
    <citation type="journal article" date="2012" name="PLoS Pathog.">
        <title>Diverse lifestyles and strategies of plant pathogenesis encoded in the genomes of eighteen Dothideomycetes fungi.</title>
        <authorList>
            <person name="Ohm R.A."/>
            <person name="Feau N."/>
            <person name="Henrissat B."/>
            <person name="Schoch C.L."/>
            <person name="Horwitz B.A."/>
            <person name="Barry K.W."/>
            <person name="Condon B.J."/>
            <person name="Copeland A.C."/>
            <person name="Dhillon B."/>
            <person name="Glaser F."/>
            <person name="Hesse C.N."/>
            <person name="Kosti I."/>
            <person name="LaButti K."/>
            <person name="Lindquist E.A."/>
            <person name="Lucas S."/>
            <person name="Salamov A.A."/>
            <person name="Bradshaw R.E."/>
            <person name="Ciuffetti L."/>
            <person name="Hamelin R.C."/>
            <person name="Kema G.H.J."/>
            <person name="Lawrence C."/>
            <person name="Scott J.A."/>
            <person name="Spatafora J.W."/>
            <person name="Turgeon B.G."/>
            <person name="de Wit P.J.G.M."/>
            <person name="Zhong S."/>
            <person name="Goodwin S.B."/>
            <person name="Grigoriev I.V."/>
        </authorList>
    </citation>
    <scope>NUCLEOTIDE SEQUENCE [LARGE SCALE GENOMIC DNA]</scope>
    <source>
        <strain evidence="2 3">SO2202</strain>
    </source>
</reference>
<dbReference type="EMBL" id="KB456270">
    <property type="protein sequence ID" value="EMF09131.1"/>
    <property type="molecule type" value="Genomic_DNA"/>
</dbReference>
<sequence>MAALTVEHHFTGDRKLLNATIDRRNNLRSALTALHQDLQQLEGHPVQIVATINFNVLSRPPKSYVYTVDVTDSHFDPDSFAATTTTNPPSAPLPAPTDAGSSRSAGAASTSRPRDHADPRPTKRARTDQPSTGDGSASTSALSTVPQRLDDLHTFMKTWHDEWTRQGGWLFDSINAIGKAQKADLDHVEKKLDTMQDVIGLSINSACATNMTELSNISKLIPWLEHCRKTSADKVHAREEKWRSSSATFHHESRKEREAAEARLEKKLEAQRHILIKLAEMNGIDVVDEDEDHQDEDHNNVDEEDDEKHSEASLGAQLTAELNSAAQRAE</sequence>
<feature type="compositionally biased region" description="Basic and acidic residues" evidence="1">
    <location>
        <begin position="112"/>
        <end position="127"/>
    </location>
</feature>
<organism evidence="2 3">
    <name type="scientific">Sphaerulina musiva (strain SO2202)</name>
    <name type="common">Poplar stem canker fungus</name>
    <name type="synonym">Septoria musiva</name>
    <dbReference type="NCBI Taxonomy" id="692275"/>
    <lineage>
        <taxon>Eukaryota</taxon>
        <taxon>Fungi</taxon>
        <taxon>Dikarya</taxon>
        <taxon>Ascomycota</taxon>
        <taxon>Pezizomycotina</taxon>
        <taxon>Dothideomycetes</taxon>
        <taxon>Dothideomycetidae</taxon>
        <taxon>Mycosphaerellales</taxon>
        <taxon>Mycosphaerellaceae</taxon>
        <taxon>Sphaerulina</taxon>
    </lineage>
</organism>
<name>M3CZN0_SPHMS</name>
<dbReference type="HOGENOM" id="CLU_065388_0_0_1"/>
<feature type="compositionally biased region" description="Polar residues" evidence="1">
    <location>
        <begin position="128"/>
        <end position="144"/>
    </location>
</feature>
<dbReference type="GeneID" id="27898791"/>
<proteinExistence type="predicted"/>
<feature type="compositionally biased region" description="Polar residues" evidence="1">
    <location>
        <begin position="320"/>
        <end position="330"/>
    </location>
</feature>
<dbReference type="OMA" id="WHDEWTR"/>
<feature type="compositionally biased region" description="Low complexity" evidence="1">
    <location>
        <begin position="96"/>
        <end position="111"/>
    </location>
</feature>
<dbReference type="eggNOG" id="ENOG502R6MR">
    <property type="taxonomic scope" value="Eukaryota"/>
</dbReference>
<dbReference type="RefSeq" id="XP_016757252.1">
    <property type="nucleotide sequence ID" value="XM_016901654.1"/>
</dbReference>
<dbReference type="Proteomes" id="UP000016931">
    <property type="component" value="Unassembled WGS sequence"/>
</dbReference>
<evidence type="ECO:0000256" key="1">
    <source>
        <dbReference type="SAM" id="MobiDB-lite"/>
    </source>
</evidence>
<dbReference type="AlphaFoldDB" id="M3CZN0"/>
<dbReference type="OrthoDB" id="3645916at2759"/>
<gene>
    <name evidence="2" type="ORF">SEPMUDRAFT_121011</name>
</gene>
<accession>M3CZN0</accession>
<protein>
    <submittedName>
        <fullName evidence="2">Uncharacterized protein</fullName>
    </submittedName>
</protein>
<feature type="region of interest" description="Disordered" evidence="1">
    <location>
        <begin position="79"/>
        <end position="144"/>
    </location>
</feature>